<feature type="compositionally biased region" description="Basic and acidic residues" evidence="1">
    <location>
        <begin position="22"/>
        <end position="38"/>
    </location>
</feature>
<dbReference type="PROSITE" id="PS50828">
    <property type="entry name" value="SMR"/>
    <property type="match status" value="1"/>
</dbReference>
<dbReference type="EMBL" id="LR746268">
    <property type="protein sequence ID" value="CAA7396516.1"/>
    <property type="molecule type" value="Genomic_DNA"/>
</dbReference>
<dbReference type="PANTHER" id="PTHR47812">
    <property type="entry name" value="SMR (SMALL MUTS RELATED) DOMAIN-CONTAINING PROTEIN"/>
    <property type="match status" value="1"/>
</dbReference>
<feature type="region of interest" description="Disordered" evidence="1">
    <location>
        <begin position="1"/>
        <end position="55"/>
    </location>
</feature>
<gene>
    <name evidence="3" type="ORF">SI8410_05007179</name>
</gene>
<evidence type="ECO:0000313" key="3">
    <source>
        <dbReference type="EMBL" id="CAA7396516.1"/>
    </source>
</evidence>
<organism evidence="3 4">
    <name type="scientific">Spirodela intermedia</name>
    <name type="common">Intermediate duckweed</name>
    <dbReference type="NCBI Taxonomy" id="51605"/>
    <lineage>
        <taxon>Eukaryota</taxon>
        <taxon>Viridiplantae</taxon>
        <taxon>Streptophyta</taxon>
        <taxon>Embryophyta</taxon>
        <taxon>Tracheophyta</taxon>
        <taxon>Spermatophyta</taxon>
        <taxon>Magnoliopsida</taxon>
        <taxon>Liliopsida</taxon>
        <taxon>Araceae</taxon>
        <taxon>Lemnoideae</taxon>
        <taxon>Spirodela</taxon>
    </lineage>
</organism>
<feature type="domain" description="Smr" evidence="2">
    <location>
        <begin position="279"/>
        <end position="376"/>
    </location>
</feature>
<dbReference type="OrthoDB" id="3231855at2759"/>
<evidence type="ECO:0000313" key="4">
    <source>
        <dbReference type="Proteomes" id="UP000663760"/>
    </source>
</evidence>
<evidence type="ECO:0000256" key="1">
    <source>
        <dbReference type="SAM" id="MobiDB-lite"/>
    </source>
</evidence>
<keyword evidence="4" id="KW-1185">Reference proteome</keyword>
<reference evidence="3" key="1">
    <citation type="submission" date="2020-02" db="EMBL/GenBank/DDBJ databases">
        <authorList>
            <person name="Scholz U."/>
            <person name="Mascher M."/>
            <person name="Fiebig A."/>
        </authorList>
    </citation>
    <scope>NUCLEOTIDE SEQUENCE</scope>
</reference>
<evidence type="ECO:0000259" key="2">
    <source>
        <dbReference type="PROSITE" id="PS50828"/>
    </source>
</evidence>
<dbReference type="InterPro" id="IPR013899">
    <property type="entry name" value="DUF1771"/>
</dbReference>
<dbReference type="Proteomes" id="UP000663760">
    <property type="component" value="Chromosome 5"/>
</dbReference>
<dbReference type="PANTHER" id="PTHR47812:SF2">
    <property type="entry name" value="SMR (SMALL MUTS RELATED) DOMAIN-CONTAINING PROTEIN"/>
    <property type="match status" value="1"/>
</dbReference>
<dbReference type="AlphaFoldDB" id="A0A7I8KGX6"/>
<dbReference type="SUPFAM" id="SSF160443">
    <property type="entry name" value="SMR domain-like"/>
    <property type="match status" value="1"/>
</dbReference>
<dbReference type="Gene3D" id="3.30.1370.110">
    <property type="match status" value="1"/>
</dbReference>
<protein>
    <recommendedName>
        <fullName evidence="2">Smr domain-containing protein</fullName>
    </recommendedName>
</protein>
<proteinExistence type="predicted"/>
<sequence>MAGSHSSQIEGKRVKSPGWTAFDRKMRRNECPEPKDGNDPFPPVSDPQGPNLGLKHWSPIRSFSSVVHASVDSQSREHRIKLEDLDELHASKPRDDADHISMETNALSSIERLKSIHGWADEGLIWDILAEVGNDEDKATTLLGAMVSPIFSSKDTDPKESMIVPEDQISELNFLPRNHSLDNSLEKLMSLKLVSAPVEPDWEEDDVYLSHRKDAIRMMRSAANHSRAAANAFQRGDHHSARQLSLKAQEKRVSAEKLNTEAAQEILRIRNSTNDMWKLDLHGLHASEAVKMLTEHLSRIETHLSSKHEPNDGPLVHSSLNSRNKMAGQAVLQVITGTGNHSRGPAALPAAVRGFLIENRYRFDDVRAGVIAVRPKFRHRSMARDDAKSRP</sequence>
<dbReference type="InterPro" id="IPR036063">
    <property type="entry name" value="Smr_dom_sf"/>
</dbReference>
<dbReference type="SMART" id="SM01162">
    <property type="entry name" value="DUF1771"/>
    <property type="match status" value="1"/>
</dbReference>
<name>A0A7I8KGX6_SPIIN</name>
<accession>A0A7I8KGX6</accession>
<dbReference type="Pfam" id="PF08590">
    <property type="entry name" value="DUF1771"/>
    <property type="match status" value="1"/>
</dbReference>
<dbReference type="InterPro" id="IPR002625">
    <property type="entry name" value="Smr_dom"/>
</dbReference>
<dbReference type="SMART" id="SM00463">
    <property type="entry name" value="SMR"/>
    <property type="match status" value="1"/>
</dbReference>